<gene>
    <name evidence="1" type="ORF">CMEL01_00214</name>
</gene>
<dbReference type="Proteomes" id="UP001239795">
    <property type="component" value="Unassembled WGS sequence"/>
</dbReference>
<evidence type="ECO:0000313" key="2">
    <source>
        <dbReference type="Proteomes" id="UP001239795"/>
    </source>
</evidence>
<protein>
    <submittedName>
        <fullName evidence="1">Uncharacterized protein</fullName>
    </submittedName>
</protein>
<evidence type="ECO:0000313" key="1">
    <source>
        <dbReference type="EMBL" id="KAK1468447.1"/>
    </source>
</evidence>
<comment type="caution">
    <text evidence="1">The sequence shown here is derived from an EMBL/GenBank/DDBJ whole genome shotgun (WGS) entry which is preliminary data.</text>
</comment>
<proteinExistence type="predicted"/>
<dbReference type="EMBL" id="MLGG01000001">
    <property type="protein sequence ID" value="KAK1468447.1"/>
    <property type="molecule type" value="Genomic_DNA"/>
</dbReference>
<name>A0AAI9Y2J9_9PEZI</name>
<sequence length="85" mass="9284">MEITRVGGTSRNWVFSRCWDTCLLPSPLNLVSRSPAIGLGWELSLRDGGDNLGTAVSLPQARRMLNVSLIGCAGVSKSSLRLRRR</sequence>
<dbReference type="AlphaFoldDB" id="A0AAI9Y2J9"/>
<keyword evidence="2" id="KW-1185">Reference proteome</keyword>
<organism evidence="1 2">
    <name type="scientific">Colletotrichum melonis</name>
    <dbReference type="NCBI Taxonomy" id="1209925"/>
    <lineage>
        <taxon>Eukaryota</taxon>
        <taxon>Fungi</taxon>
        <taxon>Dikarya</taxon>
        <taxon>Ascomycota</taxon>
        <taxon>Pezizomycotina</taxon>
        <taxon>Sordariomycetes</taxon>
        <taxon>Hypocreomycetidae</taxon>
        <taxon>Glomerellales</taxon>
        <taxon>Glomerellaceae</taxon>
        <taxon>Colletotrichum</taxon>
        <taxon>Colletotrichum acutatum species complex</taxon>
    </lineage>
</organism>
<reference evidence="1 2" key="1">
    <citation type="submission" date="2016-10" db="EMBL/GenBank/DDBJ databases">
        <title>The genome sequence of Colletotrichum fioriniae PJ7.</title>
        <authorList>
            <person name="Baroncelli R."/>
        </authorList>
    </citation>
    <scope>NUCLEOTIDE SEQUENCE [LARGE SCALE GENOMIC DNA]</scope>
    <source>
        <strain evidence="1">Col 31</strain>
    </source>
</reference>
<accession>A0AAI9Y2J9</accession>